<dbReference type="Gene3D" id="1.10.10.60">
    <property type="entry name" value="Homeodomain-like"/>
    <property type="match status" value="1"/>
</dbReference>
<dbReference type="PANTHER" id="PTHR11019">
    <property type="entry name" value="HTH-TYPE TRANSCRIPTIONAL REGULATOR NIMR"/>
    <property type="match status" value="1"/>
</dbReference>
<feature type="domain" description="HTH araC/xylS-type" evidence="5">
    <location>
        <begin position="160"/>
        <end position="257"/>
    </location>
</feature>
<dbReference type="Proteomes" id="UP000199548">
    <property type="component" value="Unassembled WGS sequence"/>
</dbReference>
<dbReference type="InterPro" id="IPR018060">
    <property type="entry name" value="HTH_AraC"/>
</dbReference>
<dbReference type="InterPro" id="IPR014710">
    <property type="entry name" value="RmlC-like_jellyroll"/>
</dbReference>
<evidence type="ECO:0000256" key="4">
    <source>
        <dbReference type="ARBA" id="ARBA00023163"/>
    </source>
</evidence>
<dbReference type="Gene3D" id="2.60.120.10">
    <property type="entry name" value="Jelly Rolls"/>
    <property type="match status" value="1"/>
</dbReference>
<dbReference type="EMBL" id="FOQU01000005">
    <property type="protein sequence ID" value="SFI97836.1"/>
    <property type="molecule type" value="Genomic_DNA"/>
</dbReference>
<dbReference type="SMART" id="SM00342">
    <property type="entry name" value="HTH_ARAC"/>
    <property type="match status" value="1"/>
</dbReference>
<dbReference type="SUPFAM" id="SSF51182">
    <property type="entry name" value="RmlC-like cupins"/>
    <property type="match status" value="1"/>
</dbReference>
<organism evidence="6 7">
    <name type="scientific">Paraburkholderia megapolitana</name>
    <dbReference type="NCBI Taxonomy" id="420953"/>
    <lineage>
        <taxon>Bacteria</taxon>
        <taxon>Pseudomonadati</taxon>
        <taxon>Pseudomonadota</taxon>
        <taxon>Betaproteobacteria</taxon>
        <taxon>Burkholderiales</taxon>
        <taxon>Burkholderiaceae</taxon>
        <taxon>Paraburkholderia</taxon>
    </lineage>
</organism>
<evidence type="ECO:0000256" key="2">
    <source>
        <dbReference type="ARBA" id="ARBA00023015"/>
    </source>
</evidence>
<evidence type="ECO:0000259" key="5">
    <source>
        <dbReference type="PROSITE" id="PS01124"/>
    </source>
</evidence>
<dbReference type="InterPro" id="IPR020449">
    <property type="entry name" value="Tscrpt_reg_AraC-type_HTH"/>
</dbReference>
<keyword evidence="7" id="KW-1185">Reference proteome</keyword>
<dbReference type="CDD" id="cd06124">
    <property type="entry name" value="cupin_NimR-like_N"/>
    <property type="match status" value="1"/>
</dbReference>
<dbReference type="OrthoDB" id="9804543at2"/>
<protein>
    <submittedName>
        <fullName evidence="6">Transcriptional regulator, AraC family</fullName>
    </submittedName>
</protein>
<evidence type="ECO:0000256" key="3">
    <source>
        <dbReference type="ARBA" id="ARBA00023125"/>
    </source>
</evidence>
<gene>
    <name evidence="6" type="ORF">SAMN05192543_10522</name>
</gene>
<dbReference type="FunFam" id="1.10.10.60:FF:000132">
    <property type="entry name" value="AraC family transcriptional regulator"/>
    <property type="match status" value="1"/>
</dbReference>
<sequence length="257" mass="28095">MRNTLLGPYEDIARAAVVTANDYPASSTFSVHTHRRGQFAFAASGTISVFTSRGNLVVPPQRACWIPAGIDHQMHMRGPVTMLNAFFIPEAARIAGLPDDCRVLGVSPFLKNLLLEAVELPALYELDARAGKIMSLLLDEIAAMPSLSLNTPLPEEPRLARLCRHLIDHPSLAVDIDRMAADAGLSRRTFTRLFRAQTGVSFTEWRQQACLLAAINRLGNGESVTRVALDLGYGSPSAFTALFRRVLGASPTHYLEK</sequence>
<evidence type="ECO:0000313" key="7">
    <source>
        <dbReference type="Proteomes" id="UP000199548"/>
    </source>
</evidence>
<keyword evidence="2" id="KW-0805">Transcription regulation</keyword>
<dbReference type="PROSITE" id="PS01124">
    <property type="entry name" value="HTH_ARAC_FAMILY_2"/>
    <property type="match status" value="1"/>
</dbReference>
<accession>A0A1I3MMD0</accession>
<reference evidence="6 7" key="1">
    <citation type="submission" date="2016-10" db="EMBL/GenBank/DDBJ databases">
        <authorList>
            <person name="de Groot N.N."/>
        </authorList>
    </citation>
    <scope>NUCLEOTIDE SEQUENCE [LARGE SCALE GENOMIC DNA]</scope>
    <source>
        <strain evidence="6 7">LMG 23650</strain>
    </source>
</reference>
<dbReference type="InterPro" id="IPR011051">
    <property type="entry name" value="RmlC_Cupin_sf"/>
</dbReference>
<dbReference type="PANTHER" id="PTHR11019:SF159">
    <property type="entry name" value="TRANSCRIPTIONAL REGULATOR-RELATED"/>
    <property type="match status" value="1"/>
</dbReference>
<name>A0A1I3MMD0_9BURK</name>
<evidence type="ECO:0000256" key="1">
    <source>
        <dbReference type="ARBA" id="ARBA00022491"/>
    </source>
</evidence>
<dbReference type="GO" id="GO:0043565">
    <property type="term" value="F:sequence-specific DNA binding"/>
    <property type="evidence" value="ECO:0007669"/>
    <property type="project" value="InterPro"/>
</dbReference>
<dbReference type="RefSeq" id="WP_091012976.1">
    <property type="nucleotide sequence ID" value="NZ_CP041745.1"/>
</dbReference>
<proteinExistence type="predicted"/>
<dbReference type="SUPFAM" id="SSF46689">
    <property type="entry name" value="Homeodomain-like"/>
    <property type="match status" value="1"/>
</dbReference>
<keyword evidence="3" id="KW-0238">DNA-binding</keyword>
<dbReference type="InterPro" id="IPR009057">
    <property type="entry name" value="Homeodomain-like_sf"/>
</dbReference>
<dbReference type="PRINTS" id="PR00032">
    <property type="entry name" value="HTHARAC"/>
</dbReference>
<evidence type="ECO:0000313" key="6">
    <source>
        <dbReference type="EMBL" id="SFI97836.1"/>
    </source>
</evidence>
<dbReference type="AlphaFoldDB" id="A0A1I3MMD0"/>
<dbReference type="Pfam" id="PF12833">
    <property type="entry name" value="HTH_18"/>
    <property type="match status" value="1"/>
</dbReference>
<dbReference type="GO" id="GO:0003700">
    <property type="term" value="F:DNA-binding transcription factor activity"/>
    <property type="evidence" value="ECO:0007669"/>
    <property type="project" value="InterPro"/>
</dbReference>
<keyword evidence="1" id="KW-0678">Repressor</keyword>
<keyword evidence="4" id="KW-0804">Transcription</keyword>